<keyword evidence="2" id="KW-0813">Transport</keyword>
<evidence type="ECO:0000313" key="9">
    <source>
        <dbReference type="Proteomes" id="UP000812287"/>
    </source>
</evidence>
<organism evidence="8 9">
    <name type="scientific">Guyanagaster necrorhizus</name>
    <dbReference type="NCBI Taxonomy" id="856835"/>
    <lineage>
        <taxon>Eukaryota</taxon>
        <taxon>Fungi</taxon>
        <taxon>Dikarya</taxon>
        <taxon>Basidiomycota</taxon>
        <taxon>Agaricomycotina</taxon>
        <taxon>Agaricomycetes</taxon>
        <taxon>Agaricomycetidae</taxon>
        <taxon>Agaricales</taxon>
        <taxon>Marasmiineae</taxon>
        <taxon>Physalacriaceae</taxon>
        <taxon>Guyanagaster</taxon>
    </lineage>
</organism>
<keyword evidence="4 7" id="KW-1133">Transmembrane helix</keyword>
<evidence type="ECO:0000256" key="7">
    <source>
        <dbReference type="SAM" id="Phobius"/>
    </source>
</evidence>
<dbReference type="SUPFAM" id="SSF103473">
    <property type="entry name" value="MFS general substrate transporter"/>
    <property type="match status" value="1"/>
</dbReference>
<feature type="transmembrane region" description="Helical" evidence="7">
    <location>
        <begin position="228"/>
        <end position="248"/>
    </location>
</feature>
<feature type="transmembrane region" description="Helical" evidence="7">
    <location>
        <begin position="326"/>
        <end position="345"/>
    </location>
</feature>
<dbReference type="EMBL" id="MU250524">
    <property type="protein sequence ID" value="KAG7452186.1"/>
    <property type="molecule type" value="Genomic_DNA"/>
</dbReference>
<proteinExistence type="predicted"/>
<protein>
    <submittedName>
        <fullName evidence="8">Uncharacterized protein</fullName>
    </submittedName>
</protein>
<dbReference type="PANTHER" id="PTHR43791:SF65">
    <property type="entry name" value="MAJOR FACILITATOR SUPERFAMILY (MFS) PROFILE DOMAIN-CONTAINING PROTEIN-RELATED"/>
    <property type="match status" value="1"/>
</dbReference>
<dbReference type="Gene3D" id="1.20.1250.20">
    <property type="entry name" value="MFS general substrate transporter like domains"/>
    <property type="match status" value="1"/>
</dbReference>
<feature type="transmembrane region" description="Helical" evidence="7">
    <location>
        <begin position="194"/>
        <end position="216"/>
    </location>
</feature>
<evidence type="ECO:0000256" key="5">
    <source>
        <dbReference type="ARBA" id="ARBA00023136"/>
    </source>
</evidence>
<keyword evidence="5 7" id="KW-0472">Membrane</keyword>
<feature type="compositionally biased region" description="Basic and acidic residues" evidence="6">
    <location>
        <begin position="10"/>
        <end position="24"/>
    </location>
</feature>
<keyword evidence="3 7" id="KW-0812">Transmembrane</keyword>
<reference evidence="8" key="1">
    <citation type="submission" date="2020-11" db="EMBL/GenBank/DDBJ databases">
        <title>Adaptations for nitrogen fixation in a non-lichenized fungal sporocarp promotes dispersal by wood-feeding termites.</title>
        <authorList>
            <consortium name="DOE Joint Genome Institute"/>
            <person name="Koch R.A."/>
            <person name="Yoon G."/>
            <person name="Arayal U."/>
            <person name="Lail K."/>
            <person name="Amirebrahimi M."/>
            <person name="Labutti K."/>
            <person name="Lipzen A."/>
            <person name="Riley R."/>
            <person name="Barry K."/>
            <person name="Henrissat B."/>
            <person name="Grigoriev I.V."/>
            <person name="Herr J.R."/>
            <person name="Aime M.C."/>
        </authorList>
    </citation>
    <scope>NUCLEOTIDE SEQUENCE</scope>
    <source>
        <strain evidence="8">MCA 3950</strain>
    </source>
</reference>
<evidence type="ECO:0000256" key="3">
    <source>
        <dbReference type="ARBA" id="ARBA00022692"/>
    </source>
</evidence>
<keyword evidence="9" id="KW-1185">Reference proteome</keyword>
<evidence type="ECO:0000256" key="6">
    <source>
        <dbReference type="SAM" id="MobiDB-lite"/>
    </source>
</evidence>
<evidence type="ECO:0000256" key="1">
    <source>
        <dbReference type="ARBA" id="ARBA00004141"/>
    </source>
</evidence>
<gene>
    <name evidence="8" type="ORF">BT62DRAFT_977806</name>
</gene>
<comment type="caution">
    <text evidence="8">The sequence shown here is derived from an EMBL/GenBank/DDBJ whole genome shotgun (WGS) entry which is preliminary data.</text>
</comment>
<comment type="subcellular location">
    <subcellularLocation>
        <location evidence="1">Membrane</location>
        <topology evidence="1">Multi-pass membrane protein</topology>
    </subcellularLocation>
</comment>
<feature type="transmembrane region" description="Helical" evidence="7">
    <location>
        <begin position="392"/>
        <end position="414"/>
    </location>
</feature>
<sequence length="475" mass="54097">MSTCLPKDAPSSDRDNLADDKDNDASLSEESAGQGKIPPLGAPVDDTPTGIWKCLGRRRVAHDWDAFATQPSVFDDPATLDAYRPPPRYEKSSPFYLNLTTNDCNLEDTLFRLSSLIAGLRASIKFPSQLVFKRVGPNVWVPYQMVLWSNVAFSQCWLLGRASFLATRSGVFIPDIVLYLSYFYTKTELPIKLAFFWVSNYLSVIISAFLATGILQLRQTGGKAEWRYLFLIEGLTTLGCGLFSFSSMPPGPTQTKAWFLRKGWFTERVLRDDSSESDNIFKALQDWRMWPLYALGLTHMMLVDPHQTYLTLSFRNLGFDTMESNLLSIPSTIIGVIMLLFTSFLSEPINSGVIATVVLHVYFIIITFIIGFPDVHLIQVAWASRNSYCVKARTISASIYSMFFQAGTIVYVSYERCKRGNRALIGIRCMNIFFYRFLNARRDKTWNSWTKEEQQIYADTTTDQSHARLDFRFTH</sequence>
<dbReference type="InterPro" id="IPR036259">
    <property type="entry name" value="MFS_trans_sf"/>
</dbReference>
<feature type="transmembrane region" description="Helical" evidence="7">
    <location>
        <begin position="352"/>
        <end position="372"/>
    </location>
</feature>
<dbReference type="RefSeq" id="XP_043045686.1">
    <property type="nucleotide sequence ID" value="XM_043189301.1"/>
</dbReference>
<dbReference type="PANTHER" id="PTHR43791">
    <property type="entry name" value="PERMEASE-RELATED"/>
    <property type="match status" value="1"/>
</dbReference>
<dbReference type="GO" id="GO:0022857">
    <property type="term" value="F:transmembrane transporter activity"/>
    <property type="evidence" value="ECO:0007669"/>
    <property type="project" value="TreeGrafter"/>
</dbReference>
<accession>A0A9P7W6K4</accession>
<dbReference type="AlphaFoldDB" id="A0A9P7W6K4"/>
<dbReference type="OrthoDB" id="1935484at2759"/>
<name>A0A9P7W6K4_9AGAR</name>
<evidence type="ECO:0000256" key="4">
    <source>
        <dbReference type="ARBA" id="ARBA00022989"/>
    </source>
</evidence>
<dbReference type="Proteomes" id="UP000812287">
    <property type="component" value="Unassembled WGS sequence"/>
</dbReference>
<dbReference type="GO" id="GO:0016020">
    <property type="term" value="C:membrane"/>
    <property type="evidence" value="ECO:0007669"/>
    <property type="project" value="UniProtKB-SubCell"/>
</dbReference>
<evidence type="ECO:0000313" key="8">
    <source>
        <dbReference type="EMBL" id="KAG7452186.1"/>
    </source>
</evidence>
<dbReference type="GeneID" id="66111598"/>
<feature type="region of interest" description="Disordered" evidence="6">
    <location>
        <begin position="1"/>
        <end position="44"/>
    </location>
</feature>
<evidence type="ECO:0000256" key="2">
    <source>
        <dbReference type="ARBA" id="ARBA00022448"/>
    </source>
</evidence>